<dbReference type="STRING" id="103827.A0A0N5CJW4"/>
<reference evidence="8" key="1">
    <citation type="submission" date="2017-02" db="UniProtKB">
        <authorList>
            <consortium name="WormBaseParasite"/>
        </authorList>
    </citation>
    <scope>IDENTIFICATION</scope>
</reference>
<proteinExistence type="predicted"/>
<dbReference type="PANTHER" id="PTHR23235">
    <property type="entry name" value="KRUEPPEL-LIKE TRANSCRIPTION FACTOR"/>
    <property type="match status" value="1"/>
</dbReference>
<evidence type="ECO:0000256" key="4">
    <source>
        <dbReference type="PROSITE-ProRule" id="PRU00042"/>
    </source>
</evidence>
<dbReference type="PROSITE" id="PS00028">
    <property type="entry name" value="ZINC_FINGER_C2H2_1"/>
    <property type="match status" value="3"/>
</dbReference>
<feature type="domain" description="C2H2-type" evidence="5">
    <location>
        <begin position="234"/>
        <end position="259"/>
    </location>
</feature>
<dbReference type="SUPFAM" id="SSF57667">
    <property type="entry name" value="beta-beta-alpha zinc fingers"/>
    <property type="match status" value="2"/>
</dbReference>
<dbReference type="GO" id="GO:0008270">
    <property type="term" value="F:zinc ion binding"/>
    <property type="evidence" value="ECO:0007669"/>
    <property type="project" value="UniProtKB-KW"/>
</dbReference>
<reference evidence="6 7" key="2">
    <citation type="submission" date="2018-11" db="EMBL/GenBank/DDBJ databases">
        <authorList>
            <consortium name="Pathogen Informatics"/>
        </authorList>
    </citation>
    <scope>NUCLEOTIDE SEQUENCE [LARGE SCALE GENOMIC DNA]</scope>
</reference>
<dbReference type="PROSITE" id="PS50157">
    <property type="entry name" value="ZINC_FINGER_C2H2_2"/>
    <property type="match status" value="3"/>
</dbReference>
<dbReference type="Gene3D" id="3.30.160.60">
    <property type="entry name" value="Classic Zinc Finger"/>
    <property type="match status" value="3"/>
</dbReference>
<feature type="domain" description="C2H2-type" evidence="5">
    <location>
        <begin position="174"/>
        <end position="203"/>
    </location>
</feature>
<dbReference type="GO" id="GO:0000981">
    <property type="term" value="F:DNA-binding transcription factor activity, RNA polymerase II-specific"/>
    <property type="evidence" value="ECO:0007669"/>
    <property type="project" value="TreeGrafter"/>
</dbReference>
<dbReference type="FunFam" id="3.30.160.60:FF:000007">
    <property type="entry name" value="Basic krueppel-like factor 3"/>
    <property type="match status" value="1"/>
</dbReference>
<gene>
    <name evidence="6" type="ORF">TCLT_LOCUS336</name>
</gene>
<dbReference type="GO" id="GO:0000978">
    <property type="term" value="F:RNA polymerase II cis-regulatory region sequence-specific DNA binding"/>
    <property type="evidence" value="ECO:0007669"/>
    <property type="project" value="TreeGrafter"/>
</dbReference>
<dbReference type="WBParaSite" id="TCLT_0000033501-mRNA-1">
    <property type="protein sequence ID" value="TCLT_0000033501-mRNA-1"/>
    <property type="gene ID" value="TCLT_0000033501"/>
</dbReference>
<dbReference type="OMA" id="STHECAH"/>
<evidence type="ECO:0000313" key="6">
    <source>
        <dbReference type="EMBL" id="VDM95267.1"/>
    </source>
</evidence>
<evidence type="ECO:0000256" key="3">
    <source>
        <dbReference type="ARBA" id="ARBA00022833"/>
    </source>
</evidence>
<protein>
    <submittedName>
        <fullName evidence="8">Kruppel-like factor 15</fullName>
    </submittedName>
</protein>
<evidence type="ECO:0000256" key="2">
    <source>
        <dbReference type="ARBA" id="ARBA00022771"/>
    </source>
</evidence>
<keyword evidence="1" id="KW-0479">Metal-binding</keyword>
<dbReference type="Pfam" id="PF00096">
    <property type="entry name" value="zf-C2H2"/>
    <property type="match status" value="2"/>
</dbReference>
<dbReference type="EMBL" id="UYYF01000022">
    <property type="protein sequence ID" value="VDM95267.1"/>
    <property type="molecule type" value="Genomic_DNA"/>
</dbReference>
<evidence type="ECO:0000259" key="5">
    <source>
        <dbReference type="PROSITE" id="PS50157"/>
    </source>
</evidence>
<name>A0A0N5CJW4_THECL</name>
<sequence length="259" mass="30299">MDQVADNQQASEVNEIWKDISEFLNTEHVGITDPHYCFSSLSPLNTAKINHQHSRCFQIHCRDRTQCDPPIALSLPPIPRKFEVKHNGKTTEEQIQQTYHSKEKEVHTPPNFSATTYESTSALFLASLSYSNFDEKTSEPEVRNFSAQEMLKNAPTSEEKKRKRQLMIKKYLIHECIHPGCCKKYNKSSHLKAHMRTHSGEKPYICSWPSCLWKFTRSDELTRHYRKHTGDRPFRCSVCGRLFSRSDHLKLHLKRHCRN</sequence>
<evidence type="ECO:0000313" key="8">
    <source>
        <dbReference type="WBParaSite" id="TCLT_0000033501-mRNA-1"/>
    </source>
</evidence>
<keyword evidence="7" id="KW-1185">Reference proteome</keyword>
<dbReference type="OrthoDB" id="4748970at2759"/>
<accession>A0A0N5CJW4</accession>
<evidence type="ECO:0000313" key="7">
    <source>
        <dbReference type="Proteomes" id="UP000276776"/>
    </source>
</evidence>
<keyword evidence="3" id="KW-0862">Zinc</keyword>
<keyword evidence="2 4" id="KW-0863">Zinc-finger</keyword>
<dbReference type="InterPro" id="IPR036236">
    <property type="entry name" value="Znf_C2H2_sf"/>
</dbReference>
<dbReference type="InterPro" id="IPR013087">
    <property type="entry name" value="Znf_C2H2_type"/>
</dbReference>
<organism evidence="8">
    <name type="scientific">Thelazia callipaeda</name>
    <name type="common">Oriental eyeworm</name>
    <name type="synonym">Parasitic nematode</name>
    <dbReference type="NCBI Taxonomy" id="103827"/>
    <lineage>
        <taxon>Eukaryota</taxon>
        <taxon>Metazoa</taxon>
        <taxon>Ecdysozoa</taxon>
        <taxon>Nematoda</taxon>
        <taxon>Chromadorea</taxon>
        <taxon>Rhabditida</taxon>
        <taxon>Spirurina</taxon>
        <taxon>Spiruromorpha</taxon>
        <taxon>Thelazioidea</taxon>
        <taxon>Thelaziidae</taxon>
        <taxon>Thelazia</taxon>
    </lineage>
</organism>
<dbReference type="AlphaFoldDB" id="A0A0N5CJW4"/>
<dbReference type="Proteomes" id="UP000276776">
    <property type="component" value="Unassembled WGS sequence"/>
</dbReference>
<evidence type="ECO:0000256" key="1">
    <source>
        <dbReference type="ARBA" id="ARBA00022723"/>
    </source>
</evidence>
<feature type="domain" description="C2H2-type" evidence="5">
    <location>
        <begin position="204"/>
        <end position="233"/>
    </location>
</feature>
<dbReference type="SMART" id="SM00355">
    <property type="entry name" value="ZnF_C2H2"/>
    <property type="match status" value="3"/>
</dbReference>
<dbReference type="PANTHER" id="PTHR23235:SF156">
    <property type="entry name" value="KRUPPEL-LIKE FACTOR 18"/>
    <property type="match status" value="1"/>
</dbReference>